<dbReference type="GO" id="GO:0006749">
    <property type="term" value="P:glutathione metabolic process"/>
    <property type="evidence" value="ECO:0007669"/>
    <property type="project" value="TreeGrafter"/>
</dbReference>
<dbReference type="InterPro" id="IPR004046">
    <property type="entry name" value="GST_C"/>
</dbReference>
<dbReference type="InterPro" id="IPR010987">
    <property type="entry name" value="Glutathione-S-Trfase_C-like"/>
</dbReference>
<dbReference type="Proteomes" id="UP000807716">
    <property type="component" value="Unassembled WGS sequence"/>
</dbReference>
<dbReference type="PROSITE" id="PS50405">
    <property type="entry name" value="GST_CTER"/>
    <property type="match status" value="1"/>
</dbReference>
<sequence length="262" mass="29389">MSPTERLLFPPGIPTAKLSEAIQHPSHIKIRYFKLTINALPSRYLLACGNVSWESTYPDDWMQERSSMPFQCLPILEISSSQHGTGDKESGTSVVLAETTAVEFYLANLVGMMGDNEYEKYTIMALHSSSKAIMDNFATYCAFNVPEAMPKAFQKWRDEYLPQWVTIQDKHLVANGSNGHYIGDKLTLADIRAAVVINYFESQPDAKVWMGIISKSEALMKLKAKVESHPPIAALRASDEYKQHVEGTVGMFSTMSPWTQKL</sequence>
<evidence type="ECO:0000313" key="3">
    <source>
        <dbReference type="EMBL" id="KAG0250221.1"/>
    </source>
</evidence>
<dbReference type="InterPro" id="IPR036249">
    <property type="entry name" value="Thioredoxin-like_sf"/>
</dbReference>
<dbReference type="InterPro" id="IPR004045">
    <property type="entry name" value="Glutathione_S-Trfase_N"/>
</dbReference>
<organism evidence="3 4">
    <name type="scientific">Actinomortierella ambigua</name>
    <dbReference type="NCBI Taxonomy" id="1343610"/>
    <lineage>
        <taxon>Eukaryota</taxon>
        <taxon>Fungi</taxon>
        <taxon>Fungi incertae sedis</taxon>
        <taxon>Mucoromycota</taxon>
        <taxon>Mortierellomycotina</taxon>
        <taxon>Mortierellomycetes</taxon>
        <taxon>Mortierellales</taxon>
        <taxon>Mortierellaceae</taxon>
        <taxon>Actinomortierella</taxon>
    </lineage>
</organism>
<dbReference type="PANTHER" id="PTHR11571:SF150">
    <property type="entry name" value="GLUTATHIONE S-TRANSFERASE"/>
    <property type="match status" value="1"/>
</dbReference>
<dbReference type="SUPFAM" id="SSF52833">
    <property type="entry name" value="Thioredoxin-like"/>
    <property type="match status" value="1"/>
</dbReference>
<protein>
    <recommendedName>
        <fullName evidence="5">Glutathione S-transferase</fullName>
    </recommendedName>
</protein>
<dbReference type="AlphaFoldDB" id="A0A9P6PMS4"/>
<dbReference type="InterPro" id="IPR036282">
    <property type="entry name" value="Glutathione-S-Trfase_C_sf"/>
</dbReference>
<evidence type="ECO:0000259" key="1">
    <source>
        <dbReference type="PROSITE" id="PS50404"/>
    </source>
</evidence>
<feature type="domain" description="GST C-terminal" evidence="2">
    <location>
        <begin position="116"/>
        <end position="245"/>
    </location>
</feature>
<evidence type="ECO:0008006" key="5">
    <source>
        <dbReference type="Google" id="ProtNLM"/>
    </source>
</evidence>
<reference evidence="3" key="1">
    <citation type="journal article" date="2020" name="Fungal Divers.">
        <title>Resolving the Mortierellaceae phylogeny through synthesis of multi-gene phylogenetics and phylogenomics.</title>
        <authorList>
            <person name="Vandepol N."/>
            <person name="Liber J."/>
            <person name="Desiro A."/>
            <person name="Na H."/>
            <person name="Kennedy M."/>
            <person name="Barry K."/>
            <person name="Grigoriev I.V."/>
            <person name="Miller A.N."/>
            <person name="O'Donnell K."/>
            <person name="Stajich J.E."/>
            <person name="Bonito G."/>
        </authorList>
    </citation>
    <scope>NUCLEOTIDE SEQUENCE</scope>
    <source>
        <strain evidence="3">BC1065</strain>
    </source>
</reference>
<comment type="caution">
    <text evidence="3">The sequence shown here is derived from an EMBL/GenBank/DDBJ whole genome shotgun (WGS) entry which is preliminary data.</text>
</comment>
<dbReference type="PROSITE" id="PS50404">
    <property type="entry name" value="GST_NTER"/>
    <property type="match status" value="1"/>
</dbReference>
<dbReference type="SUPFAM" id="SSF47616">
    <property type="entry name" value="GST C-terminal domain-like"/>
    <property type="match status" value="1"/>
</dbReference>
<evidence type="ECO:0000313" key="4">
    <source>
        <dbReference type="Proteomes" id="UP000807716"/>
    </source>
</evidence>
<proteinExistence type="predicted"/>
<dbReference type="PANTHER" id="PTHR11571">
    <property type="entry name" value="GLUTATHIONE S-TRANSFERASE"/>
    <property type="match status" value="1"/>
</dbReference>
<name>A0A9P6PMS4_9FUNG</name>
<dbReference type="Gene3D" id="3.40.30.10">
    <property type="entry name" value="Glutaredoxin"/>
    <property type="match status" value="1"/>
</dbReference>
<evidence type="ECO:0000259" key="2">
    <source>
        <dbReference type="PROSITE" id="PS50405"/>
    </source>
</evidence>
<dbReference type="Pfam" id="PF14497">
    <property type="entry name" value="GST_C_3"/>
    <property type="match status" value="1"/>
</dbReference>
<feature type="domain" description="GST N-terminal" evidence="1">
    <location>
        <begin position="26"/>
        <end position="114"/>
    </location>
</feature>
<dbReference type="Gene3D" id="1.20.1050.10">
    <property type="match status" value="1"/>
</dbReference>
<dbReference type="OrthoDB" id="414243at2759"/>
<dbReference type="EMBL" id="JAAAJB010000883">
    <property type="protein sequence ID" value="KAG0250221.1"/>
    <property type="molecule type" value="Genomic_DNA"/>
</dbReference>
<accession>A0A9P6PMS4</accession>
<keyword evidence="4" id="KW-1185">Reference proteome</keyword>
<dbReference type="GO" id="GO:0004364">
    <property type="term" value="F:glutathione transferase activity"/>
    <property type="evidence" value="ECO:0007669"/>
    <property type="project" value="TreeGrafter"/>
</dbReference>
<dbReference type="InterPro" id="IPR050213">
    <property type="entry name" value="GST_superfamily"/>
</dbReference>
<gene>
    <name evidence="3" type="ORF">DFQ27_009507</name>
</gene>